<protein>
    <recommendedName>
        <fullName evidence="10">Protein-export membrane protein SecG</fullName>
    </recommendedName>
</protein>
<feature type="transmembrane region" description="Helical" evidence="10">
    <location>
        <begin position="53"/>
        <end position="71"/>
    </location>
</feature>
<dbReference type="GO" id="GO:0009306">
    <property type="term" value="P:protein secretion"/>
    <property type="evidence" value="ECO:0007669"/>
    <property type="project" value="UniProtKB-UniRule"/>
</dbReference>
<evidence type="ECO:0000256" key="10">
    <source>
        <dbReference type="RuleBase" id="RU365087"/>
    </source>
</evidence>
<evidence type="ECO:0000313" key="13">
    <source>
        <dbReference type="Proteomes" id="UP000486602"/>
    </source>
</evidence>
<dbReference type="EMBL" id="JAAGVY010000007">
    <property type="protein sequence ID" value="NEN22999.1"/>
    <property type="molecule type" value="Genomic_DNA"/>
</dbReference>
<dbReference type="GO" id="GO:0043952">
    <property type="term" value="P:protein transport by the Sec complex"/>
    <property type="evidence" value="ECO:0007669"/>
    <property type="project" value="TreeGrafter"/>
</dbReference>
<comment type="function">
    <text evidence="10">Involved in protein export. Participates in an early event of protein translocation.</text>
</comment>
<dbReference type="GO" id="GO:0065002">
    <property type="term" value="P:intracellular protein transmembrane transport"/>
    <property type="evidence" value="ECO:0007669"/>
    <property type="project" value="TreeGrafter"/>
</dbReference>
<reference evidence="12 13" key="1">
    <citation type="submission" date="2020-02" db="EMBL/GenBank/DDBJ databases">
        <title>Out from the shadows clarifying the taxonomy of the family Cryomorphaceae and related taxa by utilizing the GTDB taxonomic framework.</title>
        <authorList>
            <person name="Bowman J.P."/>
        </authorList>
    </citation>
    <scope>NUCLEOTIDE SEQUENCE [LARGE SCALE GENOMIC DNA]</scope>
    <source>
        <strain evidence="12 13">QSSC 1-22</strain>
    </source>
</reference>
<sequence>MQVFIFVLIIIVCVLLALIVLIQNPKGGGLDSSFQSANQIGGVKRTADFLEKSTWSLAIGLFVLCLVSAGIQQRGNVVKSTAPIYQEAEPMQQQQPADQGAAEMPLDDQESGD</sequence>
<evidence type="ECO:0000256" key="6">
    <source>
        <dbReference type="ARBA" id="ARBA00022927"/>
    </source>
</evidence>
<evidence type="ECO:0000256" key="1">
    <source>
        <dbReference type="ARBA" id="ARBA00004651"/>
    </source>
</evidence>
<evidence type="ECO:0000256" key="11">
    <source>
        <dbReference type="SAM" id="MobiDB-lite"/>
    </source>
</evidence>
<keyword evidence="7 10" id="KW-1133">Transmembrane helix</keyword>
<keyword evidence="3 10" id="KW-0813">Transport</keyword>
<keyword evidence="9 10" id="KW-0472">Membrane</keyword>
<evidence type="ECO:0000256" key="4">
    <source>
        <dbReference type="ARBA" id="ARBA00022475"/>
    </source>
</evidence>
<comment type="subcellular location">
    <subcellularLocation>
        <location evidence="1 10">Cell membrane</location>
        <topology evidence="1 10">Multi-pass membrane protein</topology>
    </subcellularLocation>
</comment>
<keyword evidence="4 10" id="KW-1003">Cell membrane</keyword>
<dbReference type="InterPro" id="IPR004692">
    <property type="entry name" value="SecG"/>
</dbReference>
<dbReference type="RefSeq" id="WP_163283779.1">
    <property type="nucleotide sequence ID" value="NZ_JAAGVY010000007.1"/>
</dbReference>
<evidence type="ECO:0000256" key="7">
    <source>
        <dbReference type="ARBA" id="ARBA00022989"/>
    </source>
</evidence>
<dbReference type="GO" id="GO:0015450">
    <property type="term" value="F:protein-transporting ATPase activity"/>
    <property type="evidence" value="ECO:0007669"/>
    <property type="project" value="UniProtKB-UniRule"/>
</dbReference>
<evidence type="ECO:0000256" key="9">
    <source>
        <dbReference type="ARBA" id="ARBA00023136"/>
    </source>
</evidence>
<keyword evidence="5 10" id="KW-0812">Transmembrane</keyword>
<dbReference type="NCBIfam" id="TIGR00810">
    <property type="entry name" value="secG"/>
    <property type="match status" value="1"/>
</dbReference>
<dbReference type="Proteomes" id="UP000486602">
    <property type="component" value="Unassembled WGS sequence"/>
</dbReference>
<accession>A0A7K3WMX3</accession>
<dbReference type="AlphaFoldDB" id="A0A7K3WMX3"/>
<dbReference type="GO" id="GO:0005886">
    <property type="term" value="C:plasma membrane"/>
    <property type="evidence" value="ECO:0007669"/>
    <property type="project" value="UniProtKB-SubCell"/>
</dbReference>
<evidence type="ECO:0000256" key="8">
    <source>
        <dbReference type="ARBA" id="ARBA00023010"/>
    </source>
</evidence>
<feature type="region of interest" description="Disordered" evidence="11">
    <location>
        <begin position="88"/>
        <end position="113"/>
    </location>
</feature>
<dbReference type="PANTHER" id="PTHR34182:SF1">
    <property type="entry name" value="PROTEIN-EXPORT MEMBRANE PROTEIN SECG"/>
    <property type="match status" value="1"/>
</dbReference>
<evidence type="ECO:0000256" key="2">
    <source>
        <dbReference type="ARBA" id="ARBA00008445"/>
    </source>
</evidence>
<feature type="compositionally biased region" description="Low complexity" evidence="11">
    <location>
        <begin position="88"/>
        <end position="103"/>
    </location>
</feature>
<keyword evidence="8 10" id="KW-0811">Translocation</keyword>
<dbReference type="PANTHER" id="PTHR34182">
    <property type="entry name" value="PROTEIN-EXPORT MEMBRANE PROTEIN SECG"/>
    <property type="match status" value="1"/>
</dbReference>
<organism evidence="12 13">
    <name type="scientific">Cryomorpha ignava</name>
    <dbReference type="NCBI Taxonomy" id="101383"/>
    <lineage>
        <taxon>Bacteria</taxon>
        <taxon>Pseudomonadati</taxon>
        <taxon>Bacteroidota</taxon>
        <taxon>Flavobacteriia</taxon>
        <taxon>Flavobacteriales</taxon>
        <taxon>Cryomorphaceae</taxon>
        <taxon>Cryomorpha</taxon>
    </lineage>
</organism>
<comment type="similarity">
    <text evidence="2 10">Belongs to the SecG family.</text>
</comment>
<evidence type="ECO:0000313" key="12">
    <source>
        <dbReference type="EMBL" id="NEN22999.1"/>
    </source>
</evidence>
<evidence type="ECO:0000256" key="5">
    <source>
        <dbReference type="ARBA" id="ARBA00022692"/>
    </source>
</evidence>
<comment type="caution">
    <text evidence="10">Lacks conserved residue(s) required for the propagation of feature annotation.</text>
</comment>
<evidence type="ECO:0000256" key="3">
    <source>
        <dbReference type="ARBA" id="ARBA00022448"/>
    </source>
</evidence>
<dbReference type="Pfam" id="PF03840">
    <property type="entry name" value="SecG"/>
    <property type="match status" value="1"/>
</dbReference>
<name>A0A7K3WMX3_9FLAO</name>
<comment type="caution">
    <text evidence="12">The sequence shown here is derived from an EMBL/GenBank/DDBJ whole genome shotgun (WGS) entry which is preliminary data.</text>
</comment>
<proteinExistence type="inferred from homology"/>
<gene>
    <name evidence="12" type="primary">secG</name>
    <name evidence="12" type="ORF">G3O08_05730</name>
</gene>
<keyword evidence="6 10" id="KW-0653">Protein transport</keyword>
<keyword evidence="13" id="KW-1185">Reference proteome</keyword>
<dbReference type="PRINTS" id="PR01651">
    <property type="entry name" value="SECGEXPORT"/>
</dbReference>